<reference evidence="2 3" key="1">
    <citation type="journal article" date="2017" name="Curr. Biol.">
        <title>The Evolution of Venom by Co-option of Single-Copy Genes.</title>
        <authorList>
            <person name="Martinson E.O."/>
            <person name="Mrinalini"/>
            <person name="Kelkar Y.D."/>
            <person name="Chang C.H."/>
            <person name="Werren J.H."/>
        </authorList>
    </citation>
    <scope>NUCLEOTIDE SEQUENCE [LARGE SCALE GENOMIC DNA]</scope>
    <source>
        <strain evidence="2 3">Alberta</strain>
        <tissue evidence="2">Whole body</tissue>
    </source>
</reference>
<dbReference type="CDD" id="cd20379">
    <property type="entry name" value="Tudor_dTUD-like"/>
    <property type="match status" value="1"/>
</dbReference>
<dbReference type="InterPro" id="IPR050621">
    <property type="entry name" value="Tudor_domain_containing"/>
</dbReference>
<dbReference type="InterPro" id="IPR035437">
    <property type="entry name" value="SNase_OB-fold_sf"/>
</dbReference>
<keyword evidence="3" id="KW-1185">Reference proteome</keyword>
<sequence length="929" mass="106733">MDLNELTNVEPLVSTILDKNHLSKDIPVLLHEPSYSKNLSSTDIIEFDPRQTNFEYSDCRESLHSINEPSTSKLISWTNASSNNDASVCNRASTDLKTNISIYENFEQGSFKNTEENNNQLISKSTVIDINYKPESEQFETHNANAKKEESDMVDTQFSFATQDTFENLFASNIKATVESLPVFEEYDKTNNSSLNISDDVKEVRSNIEKCNETSNLSIGTSNNNLLCSREVSNNINKENDDDSIMQKILDLANVYMNVTFKAMLTELYSKKYSEHIPSTVLREINFLVSVNNESKMKDVTPTNKEVVNTGPKFLTSEDIGSKFLVKIYDCKSITEIWGKIMNATNLKKLDELLEEMKKFYDSEKMVASSIKEGGFYAVYKDDFWHRVKCLKCDESTALVFFIDQGDEYTFLLENIFELHDKFVLIPAQAIKMSLSDLEDISDCYEAFIILKDKLLEKTVYATMLQYKDNCCNVKLYLKIYEENINIADLVIEQLSKTFLNPKISIQTEELMPVHVSSINERSIFVQLIESKSYTYFMKLLKNVVTKYLGDENIKHELQLNKNKMYLVKSPKTEKWYRAKILNYKSENQVELSLIDTGKKISIKQGNLFPLEKFSSILTKYPEQAIEVQVHELSSFYELETLKHFRKLMKSINTFLASFVIRTLSDNIPTIRLLKKESDGSLTPINDELLFNQIFQNGSTIAVPLKKSESSDNIITLQQNMSKMQELLRSALSLLSLSTVLDPPQIPNDFLDVHKLECQLSDACNSYKGPLLTVDSVKIGQLYAAKYNEYDKKWYRVYVCQLMTDTKSANVYYCDYGYYKEVKIENIVPLVTQFRQLPYQAVWAELYGIKPIFERWTIDDASRFKDLVHLKKLVGINRGKKSFKPTSYVALTPITVETVYSLELVDTSTADDIYIADILVNEKRALKSS</sequence>
<dbReference type="GO" id="GO:0005737">
    <property type="term" value="C:cytoplasm"/>
    <property type="evidence" value="ECO:0007669"/>
    <property type="project" value="UniProtKB-ARBA"/>
</dbReference>
<dbReference type="SUPFAM" id="SSF63748">
    <property type="entry name" value="Tudor/PWWP/MBT"/>
    <property type="match status" value="3"/>
</dbReference>
<dbReference type="PANTHER" id="PTHR22948">
    <property type="entry name" value="TUDOR DOMAIN CONTAINING PROTEIN"/>
    <property type="match status" value="1"/>
</dbReference>
<feature type="domain" description="Tudor" evidence="1">
    <location>
        <begin position="776"/>
        <end position="837"/>
    </location>
</feature>
<evidence type="ECO:0000313" key="2">
    <source>
        <dbReference type="EMBL" id="OXU19145.1"/>
    </source>
</evidence>
<dbReference type="Pfam" id="PF00567">
    <property type="entry name" value="TUDOR"/>
    <property type="match status" value="3"/>
</dbReference>
<dbReference type="InterPro" id="IPR002999">
    <property type="entry name" value="Tudor"/>
</dbReference>
<dbReference type="FunFam" id="2.30.30.140:FF:000018">
    <property type="entry name" value="Serine/threonine-protein kinase 31"/>
    <property type="match status" value="1"/>
</dbReference>
<dbReference type="Gene3D" id="2.40.50.90">
    <property type="match status" value="3"/>
</dbReference>
<dbReference type="Proteomes" id="UP000215335">
    <property type="component" value="Unassembled WGS sequence"/>
</dbReference>
<dbReference type="PANTHER" id="PTHR22948:SF76">
    <property type="entry name" value="FI20010P1-RELATED"/>
    <property type="match status" value="1"/>
</dbReference>
<dbReference type="AlphaFoldDB" id="A0A232ELB7"/>
<comment type="caution">
    <text evidence="2">The sequence shown here is derived from an EMBL/GenBank/DDBJ whole genome shotgun (WGS) entry which is preliminary data.</text>
</comment>
<evidence type="ECO:0000313" key="3">
    <source>
        <dbReference type="Proteomes" id="UP000215335"/>
    </source>
</evidence>
<gene>
    <name evidence="2" type="ORF">TSAR_010916</name>
</gene>
<dbReference type="STRING" id="543379.A0A232ELB7"/>
<dbReference type="EMBL" id="NNAY01003589">
    <property type="protein sequence ID" value="OXU19145.1"/>
    <property type="molecule type" value="Genomic_DNA"/>
</dbReference>
<dbReference type="OrthoDB" id="10034606at2759"/>
<dbReference type="SMART" id="SM00333">
    <property type="entry name" value="TUDOR"/>
    <property type="match status" value="3"/>
</dbReference>
<accession>A0A232ELB7</accession>
<organism evidence="2 3">
    <name type="scientific">Trichomalopsis sarcophagae</name>
    <dbReference type="NCBI Taxonomy" id="543379"/>
    <lineage>
        <taxon>Eukaryota</taxon>
        <taxon>Metazoa</taxon>
        <taxon>Ecdysozoa</taxon>
        <taxon>Arthropoda</taxon>
        <taxon>Hexapoda</taxon>
        <taxon>Insecta</taxon>
        <taxon>Pterygota</taxon>
        <taxon>Neoptera</taxon>
        <taxon>Endopterygota</taxon>
        <taxon>Hymenoptera</taxon>
        <taxon>Apocrita</taxon>
        <taxon>Proctotrupomorpha</taxon>
        <taxon>Chalcidoidea</taxon>
        <taxon>Pteromalidae</taxon>
        <taxon>Pteromalinae</taxon>
        <taxon>Trichomalopsis</taxon>
    </lineage>
</organism>
<dbReference type="Gene3D" id="2.30.30.140">
    <property type="match status" value="3"/>
</dbReference>
<name>A0A232ELB7_9HYME</name>
<evidence type="ECO:0000259" key="1">
    <source>
        <dbReference type="PROSITE" id="PS50304"/>
    </source>
</evidence>
<proteinExistence type="predicted"/>
<dbReference type="PROSITE" id="PS50304">
    <property type="entry name" value="TUDOR"/>
    <property type="match status" value="1"/>
</dbReference>
<protein>
    <recommendedName>
        <fullName evidence="1">Tudor domain-containing protein</fullName>
    </recommendedName>
</protein>